<evidence type="ECO:0000256" key="7">
    <source>
        <dbReference type="ARBA" id="ARBA00035036"/>
    </source>
</evidence>
<evidence type="ECO:0000256" key="4">
    <source>
        <dbReference type="ARBA" id="ARBA00022679"/>
    </source>
</evidence>
<dbReference type="EMBL" id="KT454806">
    <property type="protein sequence ID" value="ALH47105.1"/>
    <property type="molecule type" value="Genomic_DNA"/>
</dbReference>
<evidence type="ECO:0000256" key="5">
    <source>
        <dbReference type="ARBA" id="ARBA00035007"/>
    </source>
</evidence>
<dbReference type="GO" id="GO:0009435">
    <property type="term" value="P:NAD+ biosynthetic process"/>
    <property type="evidence" value="ECO:0007669"/>
    <property type="project" value="InterPro"/>
</dbReference>
<keyword evidence="3 9" id="KW-0328">Glycosyltransferase</keyword>
<dbReference type="Pfam" id="PF04095">
    <property type="entry name" value="NAPRTase"/>
    <property type="match status" value="2"/>
</dbReference>
<evidence type="ECO:0000256" key="2">
    <source>
        <dbReference type="ARBA" id="ARBA00022642"/>
    </source>
</evidence>
<evidence type="ECO:0000256" key="3">
    <source>
        <dbReference type="ARBA" id="ARBA00022676"/>
    </source>
</evidence>
<dbReference type="RefSeq" id="YP_009210980.1">
    <property type="nucleotide sequence ID" value="NC_028935.2"/>
</dbReference>
<dbReference type="InterPro" id="IPR016471">
    <property type="entry name" value="Nicotinamide_PRibTrfase"/>
</dbReference>
<accession>A0A0N9SIZ1</accession>
<name>A0A0N9SIZ1_9CAUD</name>
<reference evidence="9 10" key="1">
    <citation type="journal article" date="2017" name="MBio">
        <title>Novel 'Superspreader' Bacteriophages Promote Horizontal Gene Transfer by Transformation.</title>
        <authorList>
            <person name="Keen E.C."/>
            <person name="Bliskovsky V.V."/>
            <person name="Malagon F."/>
            <person name="Baker J.D."/>
            <person name="Prince J.S."/>
            <person name="Klaus J.S."/>
            <person name="Adhya S.L."/>
        </authorList>
    </citation>
    <scope>NUCLEOTIDE SEQUENCE [LARGE SCALE GENOMIC DNA]</scope>
</reference>
<dbReference type="PANTHER" id="PTHR43816:SF1">
    <property type="entry name" value="NICOTINAMIDE PHOSPHORIBOSYLTRANSFERASE"/>
    <property type="match status" value="1"/>
</dbReference>
<dbReference type="EC" id="2.4.2.12" evidence="6"/>
<dbReference type="Gene3D" id="3.20.20.70">
    <property type="entry name" value="Aldolase class I"/>
    <property type="match status" value="1"/>
</dbReference>
<evidence type="ECO:0000313" key="10">
    <source>
        <dbReference type="Proteomes" id="UP000202045"/>
    </source>
</evidence>
<dbReference type="InterPro" id="IPR036068">
    <property type="entry name" value="Nicotinate_pribotase-like_C"/>
</dbReference>
<keyword evidence="10" id="KW-1185">Reference proteome</keyword>
<dbReference type="InterPro" id="IPR013785">
    <property type="entry name" value="Aldolase_TIM"/>
</dbReference>
<evidence type="ECO:0000259" key="8">
    <source>
        <dbReference type="Pfam" id="PF04095"/>
    </source>
</evidence>
<feature type="domain" description="Nicotinate/nicotinamide phosphoribosyltransferase" evidence="8">
    <location>
        <begin position="444"/>
        <end position="546"/>
    </location>
</feature>
<dbReference type="OrthoDB" id="5829at10239"/>
<evidence type="ECO:0000256" key="6">
    <source>
        <dbReference type="ARBA" id="ARBA00035024"/>
    </source>
</evidence>
<dbReference type="PANTHER" id="PTHR43816">
    <property type="entry name" value="NICOTINAMIDE PHOSPHORIBOSYLTRANSFERASE"/>
    <property type="match status" value="1"/>
</dbReference>
<comment type="similarity">
    <text evidence="1">Belongs to the NAPRTase family.</text>
</comment>
<dbReference type="NCBIfam" id="NF006629">
    <property type="entry name" value="PRK09198.1"/>
    <property type="match status" value="1"/>
</dbReference>
<dbReference type="GO" id="GO:0047280">
    <property type="term" value="F:nicotinamide phosphoribosyltransferase activity"/>
    <property type="evidence" value="ECO:0007669"/>
    <property type="project" value="UniProtKB-EC"/>
</dbReference>
<dbReference type="SUPFAM" id="SSF51690">
    <property type="entry name" value="Nicotinate/Quinolinate PRTase C-terminal domain-like"/>
    <property type="match status" value="1"/>
</dbReference>
<keyword evidence="2" id="KW-0662">Pyridine nucleotide biosynthesis</keyword>
<dbReference type="InterPro" id="IPR041525">
    <property type="entry name" value="N/Namide_PRibTrfase"/>
</dbReference>
<proteinExistence type="inferred from homology"/>
<organism evidence="9 10">
    <name type="scientific">Escherichia phage SUSP2</name>
    <dbReference type="NCBI Taxonomy" id="1718669"/>
    <lineage>
        <taxon>Viruses</taxon>
        <taxon>Duplodnaviria</taxon>
        <taxon>Heunggongvirae</taxon>
        <taxon>Uroviricota</taxon>
        <taxon>Caudoviricetes</taxon>
        <taxon>Andersonviridae</taxon>
        <taxon>Ounavirinae</taxon>
        <taxon>Mooglevirus</taxon>
        <taxon>Mooglevirus susp2</taxon>
        <taxon>Suspvirus SUSP2</taxon>
    </lineage>
</organism>
<keyword evidence="4" id="KW-0808">Transferase</keyword>
<evidence type="ECO:0000256" key="1">
    <source>
        <dbReference type="ARBA" id="ARBA00010897"/>
    </source>
</evidence>
<evidence type="ECO:0000313" key="9">
    <source>
        <dbReference type="EMBL" id="ALH47105.1"/>
    </source>
</evidence>
<dbReference type="Proteomes" id="UP000202045">
    <property type="component" value="Segment"/>
</dbReference>
<dbReference type="GeneID" id="26637527"/>
<comment type="pathway">
    <text evidence="5">Cofactor biosynthesis; NAD(+) biosynthesis; nicotinamide D-ribonucleotide from 5-phospho-alpha-D-ribose 1-diphosphate and nicotinamide: step 1/1.</text>
</comment>
<sequence>MSKSIYAVPAGLNADAYKAGHIYQYPSATQYLMLNLTPRGDKWFNTPLETDGVVAFGIQRFVKDYLVDHWNATFFERDKKEAVDEILEIMNGVLGADAIGRQHWEELHDLGYLPVAVYSVEEGTIVPMRVPMIIFKNTVEGFHWVAGYLEDAFSAEIWKACTIATIALHYKRICKGWADKTCDNDFHLPWQCHDFAMRGMSGFTDDAFNAVGHLTSFKGTDSFPAVYTAKRAYGQFMTVSDIGNSVPATEHSVMCANIAWNMKDLSEDDIHSQYIMQSDSLLDAKRWRGEVKTFEHLLVDVYPTGIASVVSDTYNFWRTVTEVLPELREVILKRDGKLVIRPDSGDPVHIVTGYRAIEWENAKSMYYKHMSTISPNNTYLLDAILNCSMSDMGYGFSAWLISEGYELVVDAEDFNVADTVNLKETYKTGKVVVKRMLTAEIDGAIKTLYNIFGGTVNAKGYKVLDEHIGLIYGDSITLERAEEILSRLAEKGFASSNVVFGVGSYTYQYLTRDTFAFAVKATLAQIDGEEIMLAKDPKTDSGLKKSAFGGVVPMWDGDKLEAVDGFGFAEFESVLDNPQCALKLVFCDSQPYGYVNLRDVRNVIDRQL</sequence>
<dbReference type="KEGG" id="vg:26637527"/>
<protein>
    <recommendedName>
        <fullName evidence="7">Nicotinamide phosphoribosyltransferase</fullName>
        <ecNumber evidence="6">2.4.2.12</ecNumber>
    </recommendedName>
</protein>
<feature type="domain" description="Nicotinate/nicotinamide phosphoribosyltransferase" evidence="8">
    <location>
        <begin position="191"/>
        <end position="359"/>
    </location>
</feature>